<dbReference type="PANTHER" id="PTHR12859:SF1">
    <property type="entry name" value="PRA1 FAMILY PROTEIN 2"/>
    <property type="match status" value="1"/>
</dbReference>
<keyword evidence="4 5" id="KW-0472">Membrane</keyword>
<name>A0A401T9D3_CHIPU</name>
<evidence type="ECO:0000256" key="5">
    <source>
        <dbReference type="RuleBase" id="RU363107"/>
    </source>
</evidence>
<reference evidence="6 7" key="1">
    <citation type="journal article" date="2018" name="Nat. Ecol. Evol.">
        <title>Shark genomes provide insights into elasmobranch evolution and the origin of vertebrates.</title>
        <authorList>
            <person name="Hara Y"/>
            <person name="Yamaguchi K"/>
            <person name="Onimaru K"/>
            <person name="Kadota M"/>
            <person name="Koyanagi M"/>
            <person name="Keeley SD"/>
            <person name="Tatsumi K"/>
            <person name="Tanaka K"/>
            <person name="Motone F"/>
            <person name="Kageyama Y"/>
            <person name="Nozu R"/>
            <person name="Adachi N"/>
            <person name="Nishimura O"/>
            <person name="Nakagawa R"/>
            <person name="Tanegashima C"/>
            <person name="Kiyatake I"/>
            <person name="Matsumoto R"/>
            <person name="Murakumo K"/>
            <person name="Nishida K"/>
            <person name="Terakita A"/>
            <person name="Kuratani S"/>
            <person name="Sato K"/>
            <person name="Hyodo S Kuraku.S."/>
        </authorList>
    </citation>
    <scope>NUCLEOTIDE SEQUENCE [LARGE SCALE GENOMIC DNA]</scope>
</reference>
<comment type="caution">
    <text evidence="5">Lacks conserved residue(s) required for the propagation of feature annotation.</text>
</comment>
<dbReference type="Proteomes" id="UP000287033">
    <property type="component" value="Unassembled WGS sequence"/>
</dbReference>
<evidence type="ECO:0000256" key="4">
    <source>
        <dbReference type="ARBA" id="ARBA00023136"/>
    </source>
</evidence>
<keyword evidence="2 5" id="KW-0812">Transmembrane</keyword>
<dbReference type="OrthoDB" id="18213at2759"/>
<evidence type="ECO:0000313" key="6">
    <source>
        <dbReference type="EMBL" id="GCC39212.1"/>
    </source>
</evidence>
<comment type="caution">
    <text evidence="6">The sequence shown here is derived from an EMBL/GenBank/DDBJ whole genome shotgun (WGS) entry which is preliminary data.</text>
</comment>
<evidence type="ECO:0000256" key="1">
    <source>
        <dbReference type="ARBA" id="ARBA00004141"/>
    </source>
</evidence>
<gene>
    <name evidence="6" type="ORF">chiPu_0023029</name>
</gene>
<evidence type="ECO:0000256" key="3">
    <source>
        <dbReference type="ARBA" id="ARBA00022989"/>
    </source>
</evidence>
<dbReference type="EMBL" id="BEZZ01014484">
    <property type="protein sequence ID" value="GCC39212.1"/>
    <property type="molecule type" value="Genomic_DNA"/>
</dbReference>
<evidence type="ECO:0000256" key="2">
    <source>
        <dbReference type="ARBA" id="ARBA00022692"/>
    </source>
</evidence>
<evidence type="ECO:0000313" key="7">
    <source>
        <dbReference type="Proteomes" id="UP000287033"/>
    </source>
</evidence>
<feature type="transmembrane region" description="Helical" evidence="5">
    <location>
        <begin position="64"/>
        <end position="85"/>
    </location>
</feature>
<dbReference type="GO" id="GO:0016020">
    <property type="term" value="C:membrane"/>
    <property type="evidence" value="ECO:0007669"/>
    <property type="project" value="UniProtKB-SubCell"/>
</dbReference>
<comment type="subcellular location">
    <subcellularLocation>
        <location evidence="1 5">Membrane</location>
        <topology evidence="1 5">Multi-pass membrane protein</topology>
    </subcellularLocation>
</comment>
<keyword evidence="3 5" id="KW-1133">Transmembrane helix</keyword>
<comment type="similarity">
    <text evidence="5">Belongs to the PRA1 family.</text>
</comment>
<accession>A0A401T9D3</accession>
<organism evidence="6 7">
    <name type="scientific">Chiloscyllium punctatum</name>
    <name type="common">Brownbanded bambooshark</name>
    <name type="synonym">Hemiscyllium punctatum</name>
    <dbReference type="NCBI Taxonomy" id="137246"/>
    <lineage>
        <taxon>Eukaryota</taxon>
        <taxon>Metazoa</taxon>
        <taxon>Chordata</taxon>
        <taxon>Craniata</taxon>
        <taxon>Vertebrata</taxon>
        <taxon>Chondrichthyes</taxon>
        <taxon>Elasmobranchii</taxon>
        <taxon>Galeomorphii</taxon>
        <taxon>Galeoidea</taxon>
        <taxon>Orectolobiformes</taxon>
        <taxon>Hemiscylliidae</taxon>
        <taxon>Chiloscyllium</taxon>
    </lineage>
</organism>
<protein>
    <recommendedName>
        <fullName evidence="5">PRA1 family protein</fullName>
    </recommendedName>
</protein>
<dbReference type="Pfam" id="PF03208">
    <property type="entry name" value="PRA1"/>
    <property type="match status" value="1"/>
</dbReference>
<dbReference type="AlphaFoldDB" id="A0A401T9D3"/>
<dbReference type="InterPro" id="IPR004895">
    <property type="entry name" value="Prenylated_rab_accept_PRA1"/>
</dbReference>
<proteinExistence type="inferred from homology"/>
<keyword evidence="7" id="KW-1185">Reference proteome</keyword>
<sequence length="152" mass="16578">MRGGGSCQAVRRGGRSLQAMAPSSEVQLPPLRTLDDFVCGSARFSLPDLKDPLRWNNRVINNLLYYQTNYLATVGAILLLVGWVARRPRPHRSPLVRGVINQGGGAGGLARRHVNPGFPFNGGRGRREVAVGWPKPLSVRRSSVAHWSCPSS</sequence>
<dbReference type="PANTHER" id="PTHR12859">
    <property type="entry name" value="PRA1 PROTEIN"/>
    <property type="match status" value="1"/>
</dbReference>
<dbReference type="STRING" id="137246.A0A401T9D3"/>